<dbReference type="EMBL" id="JAANXD010000082">
    <property type="protein sequence ID" value="MBS1259143.1"/>
    <property type="molecule type" value="Genomic_DNA"/>
</dbReference>
<evidence type="ECO:0000313" key="4">
    <source>
        <dbReference type="Proteomes" id="UP000722750"/>
    </source>
</evidence>
<dbReference type="Gene3D" id="1.20.120.10">
    <property type="entry name" value="Cytochrome c/b562"/>
    <property type="match status" value="1"/>
</dbReference>
<dbReference type="SUPFAM" id="SSF47175">
    <property type="entry name" value="Cytochromes"/>
    <property type="match status" value="1"/>
</dbReference>
<accession>A0A941W4K4</accession>
<organism evidence="3 4">
    <name type="scientific">Candidatus Scalindua arabica</name>
    <dbReference type="NCBI Taxonomy" id="1127984"/>
    <lineage>
        <taxon>Bacteria</taxon>
        <taxon>Pseudomonadati</taxon>
        <taxon>Planctomycetota</taxon>
        <taxon>Candidatus Brocadiia</taxon>
        <taxon>Candidatus Brocadiales</taxon>
        <taxon>Candidatus Scalinduaceae</taxon>
        <taxon>Candidatus Scalindua</taxon>
    </lineage>
</organism>
<evidence type="ECO:0000256" key="2">
    <source>
        <dbReference type="SAM" id="Phobius"/>
    </source>
</evidence>
<protein>
    <submittedName>
        <fullName evidence="3">Uncharacterized protein</fullName>
    </submittedName>
</protein>
<keyword evidence="2" id="KW-0812">Transmembrane</keyword>
<proteinExistence type="predicted"/>
<dbReference type="GO" id="GO:0005506">
    <property type="term" value="F:iron ion binding"/>
    <property type="evidence" value="ECO:0007669"/>
    <property type="project" value="InterPro"/>
</dbReference>
<sequence length="175" mass="20619">MRDRATILASRYSLRKVMENMKGFWVIVVMMIVLVSFLMLSRYLVKRVEIGEDNMVLPVLDEEENVLYESAAKFRMHMKFLDEYDDALAVAIESQNWDDISKYAMLLKNTSPLIFTGKRKVELPKEFVLLDTSFHFQSLAVVEASESREMVRLNIEYEKLKQTCDNCHEKYKKKE</sequence>
<dbReference type="GO" id="GO:0022900">
    <property type="term" value="P:electron transport chain"/>
    <property type="evidence" value="ECO:0007669"/>
    <property type="project" value="InterPro"/>
</dbReference>
<keyword evidence="2" id="KW-1133">Transmembrane helix</keyword>
<dbReference type="AlphaFoldDB" id="A0A941W4K4"/>
<comment type="caution">
    <text evidence="3">The sequence shown here is derived from an EMBL/GenBank/DDBJ whole genome shotgun (WGS) entry which is preliminary data.</text>
</comment>
<evidence type="ECO:0000256" key="1">
    <source>
        <dbReference type="SAM" id="Coils"/>
    </source>
</evidence>
<feature type="coiled-coil region" evidence="1">
    <location>
        <begin position="143"/>
        <end position="170"/>
    </location>
</feature>
<feature type="transmembrane region" description="Helical" evidence="2">
    <location>
        <begin position="24"/>
        <end position="45"/>
    </location>
</feature>
<evidence type="ECO:0000313" key="3">
    <source>
        <dbReference type="EMBL" id="MBS1259143.1"/>
    </source>
</evidence>
<name>A0A941W4K4_9BACT</name>
<dbReference type="Proteomes" id="UP000722750">
    <property type="component" value="Unassembled WGS sequence"/>
</dbReference>
<dbReference type="InterPro" id="IPR010980">
    <property type="entry name" value="Cyt_c/b562"/>
</dbReference>
<reference evidence="3" key="1">
    <citation type="journal article" date="2021" name="ISME J.">
        <title>Fine-scale metabolic discontinuity in a stratified prokaryote microbiome of a Red Sea deep halocline.</title>
        <authorList>
            <person name="Michoud G."/>
            <person name="Ngugi D.K."/>
            <person name="Barozzi A."/>
            <person name="Merlino G."/>
            <person name="Calleja M.L."/>
            <person name="Delgado-Huertas A."/>
            <person name="Moran X.A.G."/>
            <person name="Daffonchio D."/>
        </authorList>
    </citation>
    <scope>NUCLEOTIDE SEQUENCE</scope>
    <source>
        <strain evidence="3">SuakinDeep_MAG55_1</strain>
    </source>
</reference>
<dbReference type="GO" id="GO:0020037">
    <property type="term" value="F:heme binding"/>
    <property type="evidence" value="ECO:0007669"/>
    <property type="project" value="InterPro"/>
</dbReference>
<keyword evidence="1" id="KW-0175">Coiled coil</keyword>
<dbReference type="GO" id="GO:0009055">
    <property type="term" value="F:electron transfer activity"/>
    <property type="evidence" value="ECO:0007669"/>
    <property type="project" value="InterPro"/>
</dbReference>
<gene>
    <name evidence="3" type="ORF">MAG551_02209</name>
</gene>
<keyword evidence="2" id="KW-0472">Membrane</keyword>